<keyword evidence="3" id="KW-1185">Reference proteome</keyword>
<reference evidence="2 3" key="1">
    <citation type="submission" date="2018-03" db="EMBL/GenBank/DDBJ databases">
        <title>Genomic Encyclopedia of Type Strains, Phase III (KMG-III): the genomes of soil and plant-associated and newly described type strains.</title>
        <authorList>
            <person name="Whitman W."/>
        </authorList>
    </citation>
    <scope>NUCLEOTIDE SEQUENCE [LARGE SCALE GENOMIC DNA]</scope>
    <source>
        <strain evidence="2 3">CGMCC 4.7067</strain>
    </source>
</reference>
<dbReference type="OrthoDB" id="5189512at2"/>
<accession>A0A2T0USH8</accession>
<keyword evidence="2" id="KW-0238">DNA-binding</keyword>
<dbReference type="SUPFAM" id="SSF82607">
    <property type="entry name" value="YbaB-like"/>
    <property type="match status" value="1"/>
</dbReference>
<evidence type="ECO:0000313" key="2">
    <source>
        <dbReference type="EMBL" id="PRY60866.1"/>
    </source>
</evidence>
<protein>
    <submittedName>
        <fullName evidence="2">YbaB/EbfC DNA-binding family protein</fullName>
    </submittedName>
</protein>
<feature type="region of interest" description="Disordered" evidence="1">
    <location>
        <begin position="92"/>
        <end position="111"/>
    </location>
</feature>
<gene>
    <name evidence="2" type="ORF">B0I28_102478</name>
</gene>
<name>A0A2T0USH8_9ACTN</name>
<organism evidence="2 3">
    <name type="scientific">Glycomyces artemisiae</name>
    <dbReference type="NCBI Taxonomy" id="1076443"/>
    <lineage>
        <taxon>Bacteria</taxon>
        <taxon>Bacillati</taxon>
        <taxon>Actinomycetota</taxon>
        <taxon>Actinomycetes</taxon>
        <taxon>Glycomycetales</taxon>
        <taxon>Glycomycetaceae</taxon>
        <taxon>Glycomyces</taxon>
    </lineage>
</organism>
<evidence type="ECO:0000256" key="1">
    <source>
        <dbReference type="SAM" id="MobiDB-lite"/>
    </source>
</evidence>
<dbReference type="Gene3D" id="3.30.1310.10">
    <property type="entry name" value="Nucleoid-associated protein YbaB-like domain"/>
    <property type="match status" value="1"/>
</dbReference>
<comment type="caution">
    <text evidence="2">The sequence shown here is derived from an EMBL/GenBank/DDBJ whole genome shotgun (WGS) entry which is preliminary data.</text>
</comment>
<dbReference type="AlphaFoldDB" id="A0A2T0USH8"/>
<dbReference type="Proteomes" id="UP000238176">
    <property type="component" value="Unassembled WGS sequence"/>
</dbReference>
<dbReference type="RefSeq" id="WP_106363035.1">
    <property type="nucleotide sequence ID" value="NZ_PVTJ01000002.1"/>
</dbReference>
<dbReference type="Pfam" id="PF02575">
    <property type="entry name" value="YbaB_DNA_bd"/>
    <property type="match status" value="1"/>
</dbReference>
<proteinExistence type="predicted"/>
<evidence type="ECO:0000313" key="3">
    <source>
        <dbReference type="Proteomes" id="UP000238176"/>
    </source>
</evidence>
<sequence length="111" mass="11883">MPEDPAEDMRRKAREIERIAVELEGEAVSEDGSVRVVTGAAGNIKVLDLRMSAFQLSGVELGELIVETIRDADRRTQADLAQRVGAVMGTALTPEDLGGSGLAPIDPEEPR</sequence>
<dbReference type="InterPro" id="IPR004401">
    <property type="entry name" value="YbaB/EbfC"/>
</dbReference>
<dbReference type="EMBL" id="PVTJ01000002">
    <property type="protein sequence ID" value="PRY60866.1"/>
    <property type="molecule type" value="Genomic_DNA"/>
</dbReference>
<dbReference type="InterPro" id="IPR036894">
    <property type="entry name" value="YbaB-like_sf"/>
</dbReference>
<dbReference type="GO" id="GO:0003677">
    <property type="term" value="F:DNA binding"/>
    <property type="evidence" value="ECO:0007669"/>
    <property type="project" value="UniProtKB-KW"/>
</dbReference>